<reference evidence="1" key="1">
    <citation type="journal article" date="2009" name="PLoS Genet.">
        <title>Sequencing, mapping, and analysis of 27,455 maize full-length cDNAs.</title>
        <authorList>
            <person name="Soderlund C."/>
            <person name="Descour A."/>
            <person name="Kudrna D."/>
            <person name="Bomhoff M."/>
            <person name="Boyd L."/>
            <person name="Currie J."/>
            <person name="Angelova A."/>
            <person name="Collura K."/>
            <person name="Wissotski M."/>
            <person name="Ashley E."/>
            <person name="Morrow D."/>
            <person name="Fernandes J."/>
            <person name="Walbot V."/>
            <person name="Yu Y."/>
        </authorList>
    </citation>
    <scope>NUCLEOTIDE SEQUENCE</scope>
    <source>
        <strain evidence="1">B73</strain>
    </source>
</reference>
<name>B4FW04_MAIZE</name>
<dbReference type="EMBL" id="BT087206">
    <property type="protein sequence ID" value="ACR37559.1"/>
    <property type="molecule type" value="mRNA"/>
</dbReference>
<evidence type="ECO:0000313" key="1">
    <source>
        <dbReference type="EMBL" id="ACF86297.1"/>
    </source>
</evidence>
<dbReference type="EMBL" id="BT041292">
    <property type="protein sequence ID" value="ACF86297.1"/>
    <property type="molecule type" value="mRNA"/>
</dbReference>
<proteinExistence type="evidence at transcript level"/>
<sequence>MRRSWLSTVTELLQWLSTTV</sequence>
<organism evidence="1">
    <name type="scientific">Zea mays</name>
    <name type="common">Maize</name>
    <dbReference type="NCBI Taxonomy" id="4577"/>
    <lineage>
        <taxon>Eukaryota</taxon>
        <taxon>Viridiplantae</taxon>
        <taxon>Streptophyta</taxon>
        <taxon>Embryophyta</taxon>
        <taxon>Tracheophyta</taxon>
        <taxon>Spermatophyta</taxon>
        <taxon>Magnoliopsida</taxon>
        <taxon>Liliopsida</taxon>
        <taxon>Poales</taxon>
        <taxon>Poaceae</taxon>
        <taxon>PACMAD clade</taxon>
        <taxon>Panicoideae</taxon>
        <taxon>Andropogonodae</taxon>
        <taxon>Andropogoneae</taxon>
        <taxon>Tripsacinae</taxon>
        <taxon>Zea</taxon>
    </lineage>
</organism>
<dbReference type="AlphaFoldDB" id="B4FW04"/>
<accession>B4FW04</accession>
<protein>
    <submittedName>
        <fullName evidence="1">Uncharacterized protein</fullName>
    </submittedName>
</protein>